<dbReference type="Proteomes" id="UP000193925">
    <property type="component" value="Chromosome AFERRI"/>
</dbReference>
<evidence type="ECO:0000313" key="9">
    <source>
        <dbReference type="Proteomes" id="UP000193925"/>
    </source>
</evidence>
<evidence type="ECO:0000256" key="4">
    <source>
        <dbReference type="ARBA" id="ARBA00022857"/>
    </source>
</evidence>
<keyword evidence="5" id="KW-0560">Oxidoreductase</keyword>
<dbReference type="GO" id="GO:0050661">
    <property type="term" value="F:NADP binding"/>
    <property type="evidence" value="ECO:0007669"/>
    <property type="project" value="InterPro"/>
</dbReference>
<feature type="domain" description="NADH:flavin oxidoreductase/NADH oxidase N-terminal" evidence="6">
    <location>
        <begin position="7"/>
        <end position="338"/>
    </location>
</feature>
<organism evidence="7">
    <name type="scientific">Acidithiobacillus ferrivorans</name>
    <dbReference type="NCBI Taxonomy" id="160808"/>
    <lineage>
        <taxon>Bacteria</taxon>
        <taxon>Pseudomonadati</taxon>
        <taxon>Pseudomonadota</taxon>
        <taxon>Acidithiobacillia</taxon>
        <taxon>Acidithiobacillales</taxon>
        <taxon>Acidithiobacillaceae</taxon>
        <taxon>Acidithiobacillus</taxon>
    </lineage>
</organism>
<dbReference type="InterPro" id="IPR013785">
    <property type="entry name" value="Aldolase_TIM"/>
</dbReference>
<dbReference type="RefSeq" id="WP_035191903.1">
    <property type="nucleotide sequence ID" value="NZ_CCCS020000023.1"/>
</dbReference>
<dbReference type="PANTHER" id="PTHR43303">
    <property type="entry name" value="NADPH DEHYDROGENASE C23G7.10C-RELATED"/>
    <property type="match status" value="1"/>
</dbReference>
<evidence type="ECO:0000256" key="2">
    <source>
        <dbReference type="ARBA" id="ARBA00022630"/>
    </source>
</evidence>
<dbReference type="CDD" id="cd02803">
    <property type="entry name" value="OYE_like_FMN_family"/>
    <property type="match status" value="1"/>
</dbReference>
<dbReference type="AlphaFoldDB" id="A0A060USR7"/>
<evidence type="ECO:0000256" key="3">
    <source>
        <dbReference type="ARBA" id="ARBA00022643"/>
    </source>
</evidence>
<gene>
    <name evidence="7" type="ORF">AFERRI_30245</name>
    <name evidence="8" type="ORF">AFERRI_50358</name>
</gene>
<dbReference type="GO" id="GO:0010181">
    <property type="term" value="F:FMN binding"/>
    <property type="evidence" value="ECO:0007669"/>
    <property type="project" value="InterPro"/>
</dbReference>
<dbReference type="GO" id="GO:0003959">
    <property type="term" value="F:NADPH dehydrogenase activity"/>
    <property type="evidence" value="ECO:0007669"/>
    <property type="project" value="InterPro"/>
</dbReference>
<dbReference type="InterPro" id="IPR044152">
    <property type="entry name" value="YqjM-like"/>
</dbReference>
<reference evidence="7" key="1">
    <citation type="submission" date="2014-03" db="EMBL/GenBank/DDBJ databases">
        <authorList>
            <person name="Genoscope - CEA"/>
        </authorList>
    </citation>
    <scope>NUCLEOTIDE SEQUENCE [LARGE SCALE GENOMIC DNA]</scope>
    <source>
        <strain evidence="7">CF27</strain>
    </source>
</reference>
<evidence type="ECO:0000259" key="6">
    <source>
        <dbReference type="Pfam" id="PF00724"/>
    </source>
</evidence>
<protein>
    <submittedName>
        <fullName evidence="7">NADH:flavin oxidoreductase/NADH oxidase</fullName>
    </submittedName>
</protein>
<accession>A0A060USR7</accession>
<evidence type="ECO:0000256" key="1">
    <source>
        <dbReference type="ARBA" id="ARBA00001917"/>
    </source>
</evidence>
<dbReference type="Gene3D" id="3.20.20.70">
    <property type="entry name" value="Aldolase class I"/>
    <property type="match status" value="1"/>
</dbReference>
<sequence length="358" mass="39639">MSPTSKDLFTPLKMASHTLKNRIGLAPMTRMSSEKDSIPRQDVLDFLIRRAENDVALITTEAIVSDYESAQGYPGQARLTTQRQIDIWAQVNAKIRAAGSISVLQIFHCGRIAWNEVNPAERTIAPSALIPKQNNPLTSAPYPMPDVMSSFDIAHVIQGFVETVKGGIAAGFDGIEIHGAHGYLINEFLSTYSNQRVDNYGGSVENRFRFAREIVEAVRPHVPTDKLLFFRISNWGVADMEVSLFADADEWTQVIRFLDQLPIDAISVSTYRFSDEAFGTGKNMAQLTRSATRKPLLICGGIHDLDTAEAALADADMILSGKSLLLNPHWVNDLRANKPMDLYSSEQANIAYTKEPLP</sequence>
<reference evidence="7" key="2">
    <citation type="submission" date="2014-07" db="EMBL/GenBank/DDBJ databases">
        <title>Initial genome analysis of the psychrotolerant acidophile Acidithiobacillus ferrivorans CF27: insights into iron and sulfur oxidation pathways and into biofilm formation.</title>
        <authorList>
            <person name="Talla E."/>
            <person name="Hedrich S."/>
            <person name="Mangenot S."/>
            <person name="Ji B."/>
            <person name="Johnson D.B."/>
            <person name="Barbe V."/>
            <person name="Bonnefoy V."/>
        </authorList>
    </citation>
    <scope>NUCLEOTIDE SEQUENCE [LARGE SCALE GENOMIC DNA]</scope>
    <source>
        <strain evidence="7">CF27</strain>
    </source>
</reference>
<dbReference type="Pfam" id="PF00724">
    <property type="entry name" value="Oxidored_FMN"/>
    <property type="match status" value="1"/>
</dbReference>
<keyword evidence="3" id="KW-0288">FMN</keyword>
<dbReference type="InterPro" id="IPR001155">
    <property type="entry name" value="OxRdtase_FMN_N"/>
</dbReference>
<dbReference type="EMBL" id="CCCS020000023">
    <property type="protein sequence ID" value="CDQ09599.1"/>
    <property type="molecule type" value="Genomic_DNA"/>
</dbReference>
<reference evidence="8 9" key="3">
    <citation type="submission" date="2017-03" db="EMBL/GenBank/DDBJ databases">
        <authorList>
            <person name="Regsiter A."/>
            <person name="William W."/>
        </authorList>
    </citation>
    <scope>NUCLEOTIDE SEQUENCE [LARGE SCALE GENOMIC DNA]</scope>
    <source>
        <strain evidence="8">PRJEB5721</strain>
    </source>
</reference>
<evidence type="ECO:0000313" key="8">
    <source>
        <dbReference type="EMBL" id="SMH67157.1"/>
    </source>
</evidence>
<evidence type="ECO:0000256" key="5">
    <source>
        <dbReference type="ARBA" id="ARBA00023002"/>
    </source>
</evidence>
<dbReference type="SUPFAM" id="SSF51395">
    <property type="entry name" value="FMN-linked oxidoreductases"/>
    <property type="match status" value="1"/>
</dbReference>
<proteinExistence type="predicted"/>
<keyword evidence="2" id="KW-0285">Flavoprotein</keyword>
<dbReference type="PANTHER" id="PTHR43303:SF4">
    <property type="entry name" value="NADPH DEHYDROGENASE C23G7.10C-RELATED"/>
    <property type="match status" value="1"/>
</dbReference>
<keyword evidence="4" id="KW-0521">NADP</keyword>
<name>A0A060USR7_9PROT</name>
<evidence type="ECO:0000313" key="7">
    <source>
        <dbReference type="EMBL" id="CDQ09599.1"/>
    </source>
</evidence>
<keyword evidence="9" id="KW-1185">Reference proteome</keyword>
<comment type="cofactor">
    <cofactor evidence="1">
        <name>FMN</name>
        <dbReference type="ChEBI" id="CHEBI:58210"/>
    </cofactor>
</comment>
<dbReference type="EMBL" id="LT841305">
    <property type="protein sequence ID" value="SMH67157.1"/>
    <property type="molecule type" value="Genomic_DNA"/>
</dbReference>